<evidence type="ECO:0000313" key="1">
    <source>
        <dbReference type="EMBL" id="EDS00222.1"/>
    </source>
</evidence>
<protein>
    <submittedName>
        <fullName evidence="1">Uncharacterized protein</fullName>
    </submittedName>
</protein>
<reference evidence="1" key="1">
    <citation type="submission" date="2007-10" db="EMBL/GenBank/DDBJ databases">
        <authorList>
            <person name="Fulton L."/>
            <person name="Clifton S."/>
            <person name="Fulton B."/>
            <person name="Xu J."/>
            <person name="Minx P."/>
            <person name="Pepin K.H."/>
            <person name="Johnson M."/>
            <person name="Thiruvilangam P."/>
            <person name="Bhonagiri V."/>
            <person name="Nash W.E."/>
            <person name="Mardis E.R."/>
            <person name="Wilson R.K."/>
        </authorList>
    </citation>
    <scope>NUCLEOTIDE SEQUENCE [LARGE SCALE GENOMIC DNA]</scope>
    <source>
        <strain evidence="1">DSM 15702</strain>
    </source>
</reference>
<dbReference type="AlphaFoldDB" id="B0MPU4"/>
<dbReference type="EMBL" id="ABCA03000050">
    <property type="protein sequence ID" value="EDS00222.1"/>
    <property type="molecule type" value="Genomic_DNA"/>
</dbReference>
<keyword evidence="2" id="KW-1185">Reference proteome</keyword>
<dbReference type="Proteomes" id="UP000005326">
    <property type="component" value="Unassembled WGS sequence"/>
</dbReference>
<organism evidence="1 2">
    <name type="scientific">[Eubacterium] siraeum DSM 15702</name>
    <dbReference type="NCBI Taxonomy" id="428128"/>
    <lineage>
        <taxon>Bacteria</taxon>
        <taxon>Bacillati</taxon>
        <taxon>Bacillota</taxon>
        <taxon>Clostridia</taxon>
        <taxon>Eubacteriales</taxon>
        <taxon>Oscillospiraceae</taxon>
        <taxon>Oscillospiraceae incertae sedis</taxon>
    </lineage>
</organism>
<gene>
    <name evidence="1" type="ORF">EUBSIR_01897</name>
</gene>
<reference evidence="1" key="2">
    <citation type="submission" date="2014-06" db="EMBL/GenBank/DDBJ databases">
        <title>Draft genome sequence of Eubacterium siraeum (DSM 15702).</title>
        <authorList>
            <person name="Sudarsanam P."/>
            <person name="Ley R."/>
            <person name="Guruge J."/>
            <person name="Turnbaugh P.J."/>
            <person name="Mahowald M."/>
            <person name="Liep D."/>
            <person name="Gordon J."/>
        </authorList>
    </citation>
    <scope>NUCLEOTIDE SEQUENCE</scope>
    <source>
        <strain evidence="1">DSM 15702</strain>
    </source>
</reference>
<proteinExistence type="predicted"/>
<comment type="caution">
    <text evidence="1">The sequence shown here is derived from an EMBL/GenBank/DDBJ whole genome shotgun (WGS) entry which is preliminary data.</text>
</comment>
<evidence type="ECO:0000313" key="2">
    <source>
        <dbReference type="Proteomes" id="UP000005326"/>
    </source>
</evidence>
<accession>B0MPU4</accession>
<sequence length="44" mass="4701">MKSGQFAEGIVRKASPSSRGRGLKYINNFGGLPICGRPLHEGVD</sequence>
<name>B0MPU4_9FIRM</name>